<reference evidence="3" key="1">
    <citation type="submission" date="2023-11" db="EMBL/GenBank/DDBJ databases">
        <title>Genome Sequence of Bacillus pseudomycoides stain BUPM19.</title>
        <authorList>
            <person name="Farhat A."/>
        </authorList>
    </citation>
    <scope>NUCLEOTIDE SEQUENCE [LARGE SCALE GENOMIC DNA]</scope>
    <source>
        <strain evidence="3">BUPM19</strain>
    </source>
</reference>
<dbReference type="PANTHER" id="PTHR43000">
    <property type="entry name" value="DTDP-D-GLUCOSE 4,6-DEHYDRATASE-RELATED"/>
    <property type="match status" value="1"/>
</dbReference>
<organism evidence="2 3">
    <name type="scientific">Bacillus bingmayongensis</name>
    <dbReference type="NCBI Taxonomy" id="1150157"/>
    <lineage>
        <taxon>Bacteria</taxon>
        <taxon>Bacillati</taxon>
        <taxon>Bacillota</taxon>
        <taxon>Bacilli</taxon>
        <taxon>Bacillales</taxon>
        <taxon>Bacillaceae</taxon>
        <taxon>Bacillus</taxon>
    </lineage>
</organism>
<evidence type="ECO:0000259" key="1">
    <source>
        <dbReference type="Pfam" id="PF16363"/>
    </source>
</evidence>
<dbReference type="InterPro" id="IPR036291">
    <property type="entry name" value="NAD(P)-bd_dom_sf"/>
</dbReference>
<comment type="caution">
    <text evidence="2">The sequence shown here is derived from an EMBL/GenBank/DDBJ whole genome shotgun (WGS) entry which is preliminary data.</text>
</comment>
<feature type="domain" description="NAD(P)-binding" evidence="1">
    <location>
        <begin position="4"/>
        <end position="299"/>
    </location>
</feature>
<accession>A0ABU5JS93</accession>
<evidence type="ECO:0000313" key="3">
    <source>
        <dbReference type="Proteomes" id="UP001291930"/>
    </source>
</evidence>
<dbReference type="Proteomes" id="UP001291930">
    <property type="component" value="Unassembled WGS sequence"/>
</dbReference>
<dbReference type="Gene3D" id="3.40.50.720">
    <property type="entry name" value="NAD(P)-binding Rossmann-like Domain"/>
    <property type="match status" value="1"/>
</dbReference>
<protein>
    <submittedName>
        <fullName evidence="2">GDP-mannose 4,6-dehydratase</fullName>
    </submittedName>
</protein>
<proteinExistence type="predicted"/>
<dbReference type="CDD" id="cd05260">
    <property type="entry name" value="GDP_MD_SDR_e"/>
    <property type="match status" value="1"/>
</dbReference>
<dbReference type="EMBL" id="JAXOVW010000005">
    <property type="protein sequence ID" value="MDZ5606265.1"/>
    <property type="molecule type" value="Genomic_DNA"/>
</dbReference>
<dbReference type="Gene3D" id="3.90.25.10">
    <property type="entry name" value="UDP-galactose 4-epimerase, domain 1"/>
    <property type="match status" value="1"/>
</dbReference>
<dbReference type="SUPFAM" id="SSF51735">
    <property type="entry name" value="NAD(P)-binding Rossmann-fold domains"/>
    <property type="match status" value="1"/>
</dbReference>
<name>A0ABU5JS93_9BACI</name>
<dbReference type="Pfam" id="PF16363">
    <property type="entry name" value="GDP_Man_Dehyd"/>
    <property type="match status" value="1"/>
</dbReference>
<dbReference type="RefSeq" id="WP_374216848.1">
    <property type="nucleotide sequence ID" value="NZ_JAXOVW010000005.1"/>
</dbReference>
<gene>
    <name evidence="2" type="ORF">U2I54_03880</name>
</gene>
<dbReference type="InterPro" id="IPR016040">
    <property type="entry name" value="NAD(P)-bd_dom"/>
</dbReference>
<evidence type="ECO:0000313" key="2">
    <source>
        <dbReference type="EMBL" id="MDZ5606265.1"/>
    </source>
</evidence>
<keyword evidence="3" id="KW-1185">Reference proteome</keyword>
<sequence length="310" mass="34680">MKALITGVTGFVGHHLQSTLIAEGAEVFGTSRQSHLYKNIYQLDLQRQDEVVSLLKRISPTHIFHLAGMSNVKDSWANVSKTIEANTIGTINLLEAVKEVNKNIRVITIGSSEEYGKVITNNHSKISETTLLNPLSPYGTSKAAIGMLVKQYYKGFGLNVIHVRPFNHIGPGQKLGFVTSDFAHQIALINNGNTNCNKIKVGNLESFRDFTDVRDIVRAYYMIALKGCAGEIYNVCSGTSTSIQEILNILLSFSNKKIDIETNPDKMRPSDIPYFIGDYTKIKNLTEWEPKISIHHSLQDIYQYWLSTLI</sequence>